<name>A0A1I0WT17_SELRU</name>
<dbReference type="InterPro" id="IPR004919">
    <property type="entry name" value="GmrSD_N"/>
</dbReference>
<proteinExistence type="predicted"/>
<dbReference type="RefSeq" id="WP_074814348.1">
    <property type="nucleotide sequence ID" value="NZ_FOJX01000003.1"/>
</dbReference>
<dbReference type="EMBL" id="FOJX01000003">
    <property type="protein sequence ID" value="SFA91885.1"/>
    <property type="molecule type" value="Genomic_DNA"/>
</dbReference>
<dbReference type="PANTHER" id="PTHR37292">
    <property type="entry name" value="VNG6097C"/>
    <property type="match status" value="1"/>
</dbReference>
<dbReference type="Pfam" id="PF03235">
    <property type="entry name" value="GmrSD_N"/>
    <property type="match status" value="1"/>
</dbReference>
<evidence type="ECO:0000313" key="2">
    <source>
        <dbReference type="EMBL" id="SFA91885.1"/>
    </source>
</evidence>
<protein>
    <recommendedName>
        <fullName evidence="1">GmrSD restriction endonucleases N-terminal domain-containing protein</fullName>
    </recommendedName>
</protein>
<sequence>MVNVTDLWEIIKRIDENKILLPDFQRKFVWRDVEQQRQIVASVLARMPIGSILLLKSSNPGEFSSKALGRKDKVDTAEIKGDVDFLLDGQQRMTVLTNVFSNVLFKNIKNVSELTSPTLKRRFFIMLPKWSIDGNDDFGFHKLSFPTDNLGDTPNYLSGDLLEYIVCLDFKAKGNEPYNPFSDTNELSSYCAKYSDGYLVPLYLVASSDKNDTLVMNFITDQIMCDYCEDVVSYYSALPDDESRLAFCEAYGLGNPVSEEDLKNVVQGMFRIWWTNFRDYIKVCIGKVNLDIISIAQSQRGRAIDIYENLNRGGVSLNTFDLIMAKVAKVNKENFYDRLISYISRKTDYDIRAVPKVIAKSLQSITDYSASSMLECFDEKKEEISSKYVDAFLNVLSLYCYNKEFTVEKIKIDYIKRNKILDIPSEDINRYAEHVCVALDRACFFLNVRCGIRKLTEVNNLFIFVLIAYIFYQDKYYKDEKIHDLLEGWYWSVLFCGEFDKDQNKNFIKHLILLIKLIEHKGDNNWLLSMKELILDTLNYSDKDLVLYKKTDDERYPKKNIRDYICQFYLAQTYNSLFDNKKKINVFCKEPLEAHHILPLGSVTKLGQTTALLRKNTKHICNSPMNFIYITKTENNDIYDRKINDYIQYITDEAKSALNLKKIKGDKINDQDIAEFLEQRFDAAKGDIKKHVDMLISES</sequence>
<dbReference type="Proteomes" id="UP000183843">
    <property type="component" value="Unassembled WGS sequence"/>
</dbReference>
<feature type="domain" description="GmrSD restriction endonucleases N-terminal" evidence="1">
    <location>
        <begin position="9"/>
        <end position="327"/>
    </location>
</feature>
<organism evidence="2 3">
    <name type="scientific">Selenomonas ruminantium</name>
    <dbReference type="NCBI Taxonomy" id="971"/>
    <lineage>
        <taxon>Bacteria</taxon>
        <taxon>Bacillati</taxon>
        <taxon>Bacillota</taxon>
        <taxon>Negativicutes</taxon>
        <taxon>Selenomonadales</taxon>
        <taxon>Selenomonadaceae</taxon>
        <taxon>Selenomonas</taxon>
    </lineage>
</organism>
<evidence type="ECO:0000259" key="1">
    <source>
        <dbReference type="Pfam" id="PF03235"/>
    </source>
</evidence>
<reference evidence="2 3" key="1">
    <citation type="submission" date="2016-10" db="EMBL/GenBank/DDBJ databases">
        <authorList>
            <person name="de Groot N.N."/>
        </authorList>
    </citation>
    <scope>NUCLEOTIDE SEQUENCE [LARGE SCALE GENOMIC DNA]</scope>
    <source>
        <strain evidence="2 3">L14</strain>
    </source>
</reference>
<accession>A0A1I0WT17</accession>
<gene>
    <name evidence="2" type="ORF">SAMN05216587_103296</name>
</gene>
<evidence type="ECO:0000313" key="3">
    <source>
        <dbReference type="Proteomes" id="UP000183843"/>
    </source>
</evidence>
<dbReference type="AlphaFoldDB" id="A0A1I0WT17"/>
<dbReference type="PANTHER" id="PTHR37292:SF2">
    <property type="entry name" value="DUF262 DOMAIN-CONTAINING PROTEIN"/>
    <property type="match status" value="1"/>
</dbReference>